<evidence type="ECO:0000259" key="18">
    <source>
        <dbReference type="PROSITE" id="PS51217"/>
    </source>
</evidence>
<name>A0A9J7AYN5_9PROT</name>
<dbReference type="KEGG" id="naci:NUH88_06710"/>
<evidence type="ECO:0000313" key="20">
    <source>
        <dbReference type="Proteomes" id="UP001060336"/>
    </source>
</evidence>
<dbReference type="InterPro" id="IPR038726">
    <property type="entry name" value="PDDEXK_AddAB-type"/>
</dbReference>
<dbReference type="GO" id="GO:0033202">
    <property type="term" value="C:DNA helicase complex"/>
    <property type="evidence" value="ECO:0007669"/>
    <property type="project" value="TreeGrafter"/>
</dbReference>
<proteinExistence type="predicted"/>
<keyword evidence="8" id="KW-0238">DNA-binding</keyword>
<dbReference type="InterPro" id="IPR014016">
    <property type="entry name" value="UvrD-like_ATP-bd"/>
</dbReference>
<keyword evidence="6" id="KW-0269">Exonuclease</keyword>
<dbReference type="PROSITE" id="PS51198">
    <property type="entry name" value="UVRD_HELICASE_ATP_BIND"/>
    <property type="match status" value="1"/>
</dbReference>
<feature type="domain" description="UvrD-like helicase ATP-binding" evidence="17">
    <location>
        <begin position="10"/>
        <end position="499"/>
    </location>
</feature>
<evidence type="ECO:0000256" key="15">
    <source>
        <dbReference type="PROSITE-ProRule" id="PRU00560"/>
    </source>
</evidence>
<dbReference type="GO" id="GO:0005829">
    <property type="term" value="C:cytosol"/>
    <property type="evidence" value="ECO:0007669"/>
    <property type="project" value="TreeGrafter"/>
</dbReference>
<dbReference type="Pfam" id="PF13361">
    <property type="entry name" value="UvrD_C"/>
    <property type="match status" value="1"/>
</dbReference>
<dbReference type="Proteomes" id="UP001060336">
    <property type="component" value="Chromosome"/>
</dbReference>
<dbReference type="GO" id="GO:0005524">
    <property type="term" value="F:ATP binding"/>
    <property type="evidence" value="ECO:0007669"/>
    <property type="project" value="UniProtKB-UniRule"/>
</dbReference>
<keyword evidence="10" id="KW-0413">Isomerase</keyword>
<organism evidence="19 20">
    <name type="scientific">Nisaea acidiphila</name>
    <dbReference type="NCBI Taxonomy" id="1862145"/>
    <lineage>
        <taxon>Bacteria</taxon>
        <taxon>Pseudomonadati</taxon>
        <taxon>Pseudomonadota</taxon>
        <taxon>Alphaproteobacteria</taxon>
        <taxon>Rhodospirillales</taxon>
        <taxon>Thalassobaculaceae</taxon>
        <taxon>Nisaea</taxon>
    </lineage>
</organism>
<feature type="compositionally biased region" description="Basic and acidic residues" evidence="16">
    <location>
        <begin position="933"/>
        <end position="944"/>
    </location>
</feature>
<evidence type="ECO:0000256" key="9">
    <source>
        <dbReference type="ARBA" id="ARBA00023204"/>
    </source>
</evidence>
<evidence type="ECO:0000313" key="19">
    <source>
        <dbReference type="EMBL" id="UUX51380.1"/>
    </source>
</evidence>
<dbReference type="Gene3D" id="1.10.486.10">
    <property type="entry name" value="PCRA, domain 4"/>
    <property type="match status" value="1"/>
</dbReference>
<dbReference type="InterPro" id="IPR014151">
    <property type="entry name" value="DNA_helicase_AddA"/>
</dbReference>
<dbReference type="EC" id="5.6.2.4" evidence="12"/>
<feature type="compositionally biased region" description="Pro residues" evidence="16">
    <location>
        <begin position="969"/>
        <end position="980"/>
    </location>
</feature>
<evidence type="ECO:0000256" key="16">
    <source>
        <dbReference type="SAM" id="MobiDB-lite"/>
    </source>
</evidence>
<evidence type="ECO:0000256" key="10">
    <source>
        <dbReference type="ARBA" id="ARBA00023235"/>
    </source>
</evidence>
<dbReference type="GO" id="GO:0004527">
    <property type="term" value="F:exonuclease activity"/>
    <property type="evidence" value="ECO:0007669"/>
    <property type="project" value="UniProtKB-KW"/>
</dbReference>
<keyword evidence="7 15" id="KW-0067">ATP-binding</keyword>
<dbReference type="PANTHER" id="PTHR11070:SF2">
    <property type="entry name" value="ATP-DEPENDENT DNA HELICASE SRS2"/>
    <property type="match status" value="1"/>
</dbReference>
<evidence type="ECO:0000256" key="1">
    <source>
        <dbReference type="ARBA" id="ARBA00022722"/>
    </source>
</evidence>
<dbReference type="NCBIfam" id="TIGR02784">
    <property type="entry name" value="addA_alphas"/>
    <property type="match status" value="1"/>
</dbReference>
<protein>
    <recommendedName>
        <fullName evidence="12">DNA 3'-5' helicase</fullName>
        <ecNumber evidence="12">5.6.2.4</ecNumber>
    </recommendedName>
    <alternativeName>
        <fullName evidence="13">DNA 3'-5' helicase II</fullName>
    </alternativeName>
</protein>
<dbReference type="PROSITE" id="PS51217">
    <property type="entry name" value="UVRD_HELICASE_CTER"/>
    <property type="match status" value="1"/>
</dbReference>
<dbReference type="EMBL" id="CP102480">
    <property type="protein sequence ID" value="UUX51380.1"/>
    <property type="molecule type" value="Genomic_DNA"/>
</dbReference>
<keyword evidence="1" id="KW-0540">Nuclease</keyword>
<evidence type="ECO:0000256" key="7">
    <source>
        <dbReference type="ARBA" id="ARBA00022840"/>
    </source>
</evidence>
<dbReference type="PANTHER" id="PTHR11070">
    <property type="entry name" value="UVRD / RECB / PCRA DNA HELICASE FAMILY MEMBER"/>
    <property type="match status" value="1"/>
</dbReference>
<keyword evidence="2 15" id="KW-0547">Nucleotide-binding</keyword>
<keyword evidence="20" id="KW-1185">Reference proteome</keyword>
<sequence length="1173" mass="128326">MAEHDPTAVIQEADRAQRRAADPAASVWVAASAGTGKTKVLTDRVLNLLLAGADPGRILCLTFTKAAAAEMSARISGKLSEWAVTGETDLSGQLEKLLGRQPAQEQIALARRLFARTLDTPGGLKIQTIHAFCQAVLKRFPLEAGLPPHFQVMDDRTAAERLWDARDRVLNMAAADPESVLGQALRLINRRFAEETFDGLVSELLQERARLARFIEAIGGKDKIDAALRTHLDLPADETADTVLRDGLTDSALDLVGLRRATEALVESSKTDMERGAALADFLAAEGERRTELFESYCGVFLTGNGDLRKRLATKAAVDLFSDIETVLAREGERLIALKELLNAHGLAERTSAVLRISAAVLDGYEAGKRRGALVDFEDLVATVCDLLKRPGVAAWVLFKLDGGLDHILIDEAQDTNPEQWEVVQALTEEFFAGAGAYEEARDAGRSIFAVGDVKQSIFSFQRADPEGFLRMRRHFAARIEAASGTWASVDLEVSFRSGAAVLGLVDRLFNSRPAGEGVLEADEEGELLSIRHGVSRGGDASLVEVWPPFLPAESEEEGSWALPLAQRGLDNPASRLAGAIAGRIRSWMDRGEILSSKGRSIGPGDIMVLVRRRGGFVHEMVRALKERDIDVAGVDRMVLSDQIAVMDLIALGRFLLLPEDDLTLATVLKSPLIGLDEDELFELAWNRKEGRLWRELRRRAPEKTSFARADELLTSYLARTDTMPPYELFAGILAEGEPSGRRRILERLGIEAADPLDEFLAQALEYERGHVPSLQGFLHWLEASESDIKRDMEGGEGGRVRVMTVHGSKGLQAPIVFMPDTMQVPRGTAKILWAESGDGVPVPLCAPARAEDAAASIGAKEAAERKRNEEYRRLLYVAMTRAEDRLYVAGWATKQRAPEGNWYDLIRGAMGGLASEIEDGTVSAASGSDLPLLRHETPQERDVLPPVRVASGTEARRPVPDWAQSQPAPEPVPPRPLMPSRPSDPEPALRSPLSPTDQGRFKRGQLMHRMLQVLPDLPPEHRRAAGASFLARPLHDLAPELAARYLDEVMGVLEHPDWSGLFAENSRAEVPIVGQVAIGDGGVTIVSGQIDRLLVAPDRVTVVDFKTNRPPPERLQDVPVIYLRQMAAYRVLLAGMFEDRDVRCLLLWTDGPFLTELPPGLLDSHAPGARAV</sequence>
<dbReference type="InterPro" id="IPR027417">
    <property type="entry name" value="P-loop_NTPase"/>
</dbReference>
<evidence type="ECO:0000256" key="3">
    <source>
        <dbReference type="ARBA" id="ARBA00022763"/>
    </source>
</evidence>
<feature type="domain" description="UvrD-like helicase C-terminal" evidence="18">
    <location>
        <begin position="534"/>
        <end position="811"/>
    </location>
</feature>
<keyword evidence="4 15" id="KW-0378">Hydrolase</keyword>
<reference evidence="19" key="1">
    <citation type="submission" date="2022-08" db="EMBL/GenBank/DDBJ databases">
        <title>Nisaea acidiphila sp. nov., isolated from a marine algal debris and emended description of the genus Nisaea Urios et al. 2008.</title>
        <authorList>
            <person name="Kwon K."/>
        </authorList>
    </citation>
    <scope>NUCLEOTIDE SEQUENCE</scope>
    <source>
        <strain evidence="19">MEBiC11861</strain>
    </source>
</reference>
<dbReference type="InterPro" id="IPR011335">
    <property type="entry name" value="Restrct_endonuc-II-like"/>
</dbReference>
<keyword evidence="5 15" id="KW-0347">Helicase</keyword>
<accession>A0A9J7AYN5</accession>
<evidence type="ECO:0000256" key="5">
    <source>
        <dbReference type="ARBA" id="ARBA00022806"/>
    </source>
</evidence>
<evidence type="ECO:0000256" key="4">
    <source>
        <dbReference type="ARBA" id="ARBA00022801"/>
    </source>
</evidence>
<evidence type="ECO:0000256" key="8">
    <source>
        <dbReference type="ARBA" id="ARBA00023125"/>
    </source>
</evidence>
<dbReference type="GO" id="GO:0003677">
    <property type="term" value="F:DNA binding"/>
    <property type="evidence" value="ECO:0007669"/>
    <property type="project" value="UniProtKB-KW"/>
</dbReference>
<comment type="catalytic activity">
    <reaction evidence="14">
        <text>ATP + H2O = ADP + phosphate + H(+)</text>
        <dbReference type="Rhea" id="RHEA:13065"/>
        <dbReference type="ChEBI" id="CHEBI:15377"/>
        <dbReference type="ChEBI" id="CHEBI:15378"/>
        <dbReference type="ChEBI" id="CHEBI:30616"/>
        <dbReference type="ChEBI" id="CHEBI:43474"/>
        <dbReference type="ChEBI" id="CHEBI:456216"/>
        <dbReference type="EC" id="5.6.2.4"/>
    </reaction>
</comment>
<feature type="binding site" evidence="15">
    <location>
        <begin position="31"/>
        <end position="38"/>
    </location>
    <ligand>
        <name>ATP</name>
        <dbReference type="ChEBI" id="CHEBI:30616"/>
    </ligand>
</feature>
<dbReference type="Gene3D" id="3.40.50.300">
    <property type="entry name" value="P-loop containing nucleotide triphosphate hydrolases"/>
    <property type="match status" value="3"/>
</dbReference>
<comment type="catalytic activity">
    <reaction evidence="11">
        <text>Couples ATP hydrolysis with the unwinding of duplex DNA by translocating in the 3'-5' direction.</text>
        <dbReference type="EC" id="5.6.2.4"/>
    </reaction>
</comment>
<dbReference type="GO" id="GO:0043138">
    <property type="term" value="F:3'-5' DNA helicase activity"/>
    <property type="evidence" value="ECO:0007669"/>
    <property type="project" value="UniProtKB-EC"/>
</dbReference>
<dbReference type="Pfam" id="PF12705">
    <property type="entry name" value="PDDEXK_1"/>
    <property type="match status" value="1"/>
</dbReference>
<keyword evidence="3" id="KW-0227">DNA damage</keyword>
<evidence type="ECO:0000259" key="17">
    <source>
        <dbReference type="PROSITE" id="PS51198"/>
    </source>
</evidence>
<dbReference type="InterPro" id="IPR014017">
    <property type="entry name" value="DNA_helicase_UvrD-like_C"/>
</dbReference>
<dbReference type="InterPro" id="IPR000212">
    <property type="entry name" value="DNA_helicase_UvrD/REP"/>
</dbReference>
<dbReference type="SUPFAM" id="SSF52540">
    <property type="entry name" value="P-loop containing nucleoside triphosphate hydrolases"/>
    <property type="match status" value="1"/>
</dbReference>
<dbReference type="GO" id="GO:0000725">
    <property type="term" value="P:recombinational repair"/>
    <property type="evidence" value="ECO:0007669"/>
    <property type="project" value="TreeGrafter"/>
</dbReference>
<evidence type="ECO:0000256" key="6">
    <source>
        <dbReference type="ARBA" id="ARBA00022839"/>
    </source>
</evidence>
<dbReference type="SUPFAM" id="SSF52980">
    <property type="entry name" value="Restriction endonuclease-like"/>
    <property type="match status" value="1"/>
</dbReference>
<evidence type="ECO:0000256" key="12">
    <source>
        <dbReference type="ARBA" id="ARBA00034808"/>
    </source>
</evidence>
<evidence type="ECO:0000256" key="11">
    <source>
        <dbReference type="ARBA" id="ARBA00034617"/>
    </source>
</evidence>
<dbReference type="Gene3D" id="3.90.320.10">
    <property type="match status" value="1"/>
</dbReference>
<dbReference type="AlphaFoldDB" id="A0A9J7AYN5"/>
<dbReference type="Pfam" id="PF00580">
    <property type="entry name" value="UvrD-helicase"/>
    <property type="match status" value="1"/>
</dbReference>
<evidence type="ECO:0000256" key="14">
    <source>
        <dbReference type="ARBA" id="ARBA00048988"/>
    </source>
</evidence>
<evidence type="ECO:0000256" key="2">
    <source>
        <dbReference type="ARBA" id="ARBA00022741"/>
    </source>
</evidence>
<gene>
    <name evidence="19" type="primary">addA</name>
    <name evidence="19" type="ORF">NUH88_06710</name>
</gene>
<dbReference type="RefSeq" id="WP_257770823.1">
    <property type="nucleotide sequence ID" value="NZ_CP102480.1"/>
</dbReference>
<feature type="region of interest" description="Disordered" evidence="16">
    <location>
        <begin position="927"/>
        <end position="1001"/>
    </location>
</feature>
<dbReference type="InterPro" id="IPR011604">
    <property type="entry name" value="PDDEXK-like_dom_sf"/>
</dbReference>
<keyword evidence="9" id="KW-0234">DNA repair</keyword>
<evidence type="ECO:0000256" key="13">
    <source>
        <dbReference type="ARBA" id="ARBA00034923"/>
    </source>
</evidence>